<evidence type="ECO:0000313" key="1">
    <source>
        <dbReference type="EMBL" id="KAJ9106601.1"/>
    </source>
</evidence>
<reference evidence="1" key="1">
    <citation type="submission" date="2023-04" db="EMBL/GenBank/DDBJ databases">
        <title>Draft Genome sequencing of Naganishia species isolated from polar environments using Oxford Nanopore Technology.</title>
        <authorList>
            <person name="Leo P."/>
            <person name="Venkateswaran K."/>
        </authorList>
    </citation>
    <scope>NUCLEOTIDE SEQUENCE</scope>
    <source>
        <strain evidence="1">MNA-CCFEE 5261</strain>
    </source>
</reference>
<name>A0ACC2W6W5_9TREE</name>
<protein>
    <submittedName>
        <fullName evidence="1">Uncharacterized protein</fullName>
    </submittedName>
</protein>
<accession>A0ACC2W6W5</accession>
<gene>
    <name evidence="1" type="ORF">QFC19_003098</name>
</gene>
<evidence type="ECO:0000313" key="2">
    <source>
        <dbReference type="Proteomes" id="UP001241377"/>
    </source>
</evidence>
<proteinExistence type="predicted"/>
<dbReference type="EMBL" id="JASBWR010000029">
    <property type="protein sequence ID" value="KAJ9106601.1"/>
    <property type="molecule type" value="Genomic_DNA"/>
</dbReference>
<organism evidence="1 2">
    <name type="scientific">Naganishia cerealis</name>
    <dbReference type="NCBI Taxonomy" id="610337"/>
    <lineage>
        <taxon>Eukaryota</taxon>
        <taxon>Fungi</taxon>
        <taxon>Dikarya</taxon>
        <taxon>Basidiomycota</taxon>
        <taxon>Agaricomycotina</taxon>
        <taxon>Tremellomycetes</taxon>
        <taxon>Filobasidiales</taxon>
        <taxon>Filobasidiaceae</taxon>
        <taxon>Naganishia</taxon>
    </lineage>
</organism>
<dbReference type="Proteomes" id="UP001241377">
    <property type="component" value="Unassembled WGS sequence"/>
</dbReference>
<keyword evidence="2" id="KW-1185">Reference proteome</keyword>
<sequence>MAKQVYFIAGASRGIGLSLATYLSKKPENVVFATARNPSSSSGLQELSKVADNVHVVTLDLNDEKTFETAKAEVLKITDSIDVFICNAGISTAHTQILDTPKEQFLSHYVTNALGPILLIQAFYDLVKRGTQKKVIFVSSMVGTISEYPTYSTSAYGQSKAALNHSIRQLGRELAEENFIVVPVHPGLVGTELLFGAKDQYLANNPEFAPIFAPGGHITPDESAEKLAILIENLKKEDSNKFWSYDGTEVPW</sequence>
<comment type="caution">
    <text evidence="1">The sequence shown here is derived from an EMBL/GenBank/DDBJ whole genome shotgun (WGS) entry which is preliminary data.</text>
</comment>